<comment type="caution">
    <text evidence="2">The sequence shown here is derived from an EMBL/GenBank/DDBJ whole genome shotgun (WGS) entry which is preliminary data.</text>
</comment>
<dbReference type="AlphaFoldDB" id="B6W8N0"/>
<evidence type="ECO:0000256" key="1">
    <source>
        <dbReference type="SAM" id="SignalP"/>
    </source>
</evidence>
<dbReference type="Proteomes" id="UP000005451">
    <property type="component" value="Unassembled WGS sequence"/>
</dbReference>
<sequence>MKLKNKALLSSVLILSLSFAGINSVKASDDLSSDLSVESTEEKNEDNVTSLDNKEKVYSKITLYVKNRRAKDWLKDGSYYRIEGQDAKQFLQYRDQEKIVIDDKLVPGENKKLKSLMEKMEKFMQKVK</sequence>
<proteinExistence type="predicted"/>
<organism evidence="2 3">
    <name type="scientific">Anaerococcus hydrogenalis DSM 7454</name>
    <dbReference type="NCBI Taxonomy" id="561177"/>
    <lineage>
        <taxon>Bacteria</taxon>
        <taxon>Bacillati</taxon>
        <taxon>Bacillota</taxon>
        <taxon>Tissierellia</taxon>
        <taxon>Tissierellales</taxon>
        <taxon>Peptoniphilaceae</taxon>
        <taxon>Anaerococcus</taxon>
    </lineage>
</organism>
<gene>
    <name evidence="2" type="ORF">ANHYDRO_00858</name>
</gene>
<accession>B6W8N0</accession>
<evidence type="ECO:0000313" key="3">
    <source>
        <dbReference type="Proteomes" id="UP000005451"/>
    </source>
</evidence>
<dbReference type="RefSeq" id="WP_004813664.1">
    <property type="nucleotide sequence ID" value="NZ_ABXA01000020.1"/>
</dbReference>
<reference evidence="2 3" key="2">
    <citation type="submission" date="2008-10" db="EMBL/GenBank/DDBJ databases">
        <title>Draft genome sequence of Anaerococcus hydrogenalis (DSM 7454).</title>
        <authorList>
            <person name="Sudarsanam P."/>
            <person name="Ley R."/>
            <person name="Guruge J."/>
            <person name="Turnbaugh P.J."/>
            <person name="Mahowald M."/>
            <person name="Liep D."/>
            <person name="Gordon J."/>
        </authorList>
    </citation>
    <scope>NUCLEOTIDE SEQUENCE [LARGE SCALE GENOMIC DNA]</scope>
    <source>
        <strain evidence="2 3">DSM 7454</strain>
    </source>
</reference>
<keyword evidence="1" id="KW-0732">Signal</keyword>
<reference evidence="2 3" key="1">
    <citation type="submission" date="2008-09" db="EMBL/GenBank/DDBJ databases">
        <authorList>
            <person name="Fulton L."/>
            <person name="Clifton S."/>
            <person name="Fulton B."/>
            <person name="Xu J."/>
            <person name="Minx P."/>
            <person name="Pepin K.H."/>
            <person name="Johnson M."/>
            <person name="Thiruvilangam P."/>
            <person name="Bhonagiri V."/>
            <person name="Nash W.E."/>
            <person name="Mardis E.R."/>
            <person name="Wilson R.K."/>
        </authorList>
    </citation>
    <scope>NUCLEOTIDE SEQUENCE [LARGE SCALE GENOMIC DNA]</scope>
    <source>
        <strain evidence="2 3">DSM 7454</strain>
    </source>
</reference>
<evidence type="ECO:0000313" key="2">
    <source>
        <dbReference type="EMBL" id="EEB36206.1"/>
    </source>
</evidence>
<name>B6W8N0_9FIRM</name>
<dbReference type="EMBL" id="ABXA01000020">
    <property type="protein sequence ID" value="EEB36206.1"/>
    <property type="molecule type" value="Genomic_DNA"/>
</dbReference>
<protein>
    <recommendedName>
        <fullName evidence="4">Bypass of forespore C C-terminal domain-containing protein</fullName>
    </recommendedName>
</protein>
<feature type="chain" id="PRO_5002852142" description="Bypass of forespore C C-terminal domain-containing protein" evidence="1">
    <location>
        <begin position="28"/>
        <end position="128"/>
    </location>
</feature>
<dbReference type="STRING" id="561177.ANHYDRO_00858"/>
<feature type="signal peptide" evidence="1">
    <location>
        <begin position="1"/>
        <end position="27"/>
    </location>
</feature>
<evidence type="ECO:0008006" key="4">
    <source>
        <dbReference type="Google" id="ProtNLM"/>
    </source>
</evidence>